<protein>
    <submittedName>
        <fullName evidence="1">Uncharacterized protein</fullName>
    </submittedName>
</protein>
<evidence type="ECO:0000313" key="1">
    <source>
        <dbReference type="EMBL" id="KDP27088.1"/>
    </source>
</evidence>
<reference evidence="1 2" key="1">
    <citation type="journal article" date="2014" name="PLoS ONE">
        <title>Global Analysis of Gene Expression Profiles in Physic Nut (Jatropha curcas L.) Seedlings Exposed to Salt Stress.</title>
        <authorList>
            <person name="Zhang L."/>
            <person name="Zhang C."/>
            <person name="Wu P."/>
            <person name="Chen Y."/>
            <person name="Li M."/>
            <person name="Jiang H."/>
            <person name="Wu G."/>
        </authorList>
    </citation>
    <scope>NUCLEOTIDE SEQUENCE [LARGE SCALE GENOMIC DNA]</scope>
    <source>
        <strain evidence="2">cv. GZQX0401</strain>
        <tissue evidence="1">Young leaves</tissue>
    </source>
</reference>
<accession>A0A067JW81</accession>
<name>A0A067JW81_JATCU</name>
<evidence type="ECO:0000313" key="2">
    <source>
        <dbReference type="Proteomes" id="UP000027138"/>
    </source>
</evidence>
<dbReference type="Proteomes" id="UP000027138">
    <property type="component" value="Unassembled WGS sequence"/>
</dbReference>
<gene>
    <name evidence="1" type="ORF">JCGZ_20312</name>
</gene>
<proteinExistence type="predicted"/>
<keyword evidence="2" id="KW-1185">Reference proteome</keyword>
<dbReference type="EMBL" id="KK914870">
    <property type="protein sequence ID" value="KDP27088.1"/>
    <property type="molecule type" value="Genomic_DNA"/>
</dbReference>
<sequence length="59" mass="6712">MIDYKEKLIKSSEPSLEQLVDGTEFMVGMMQASTESEWSKKMSEFEDFLGIGDETSKLV</sequence>
<dbReference type="AlphaFoldDB" id="A0A067JW81"/>
<organism evidence="1 2">
    <name type="scientific">Jatropha curcas</name>
    <name type="common">Barbados nut</name>
    <dbReference type="NCBI Taxonomy" id="180498"/>
    <lineage>
        <taxon>Eukaryota</taxon>
        <taxon>Viridiplantae</taxon>
        <taxon>Streptophyta</taxon>
        <taxon>Embryophyta</taxon>
        <taxon>Tracheophyta</taxon>
        <taxon>Spermatophyta</taxon>
        <taxon>Magnoliopsida</taxon>
        <taxon>eudicotyledons</taxon>
        <taxon>Gunneridae</taxon>
        <taxon>Pentapetalae</taxon>
        <taxon>rosids</taxon>
        <taxon>fabids</taxon>
        <taxon>Malpighiales</taxon>
        <taxon>Euphorbiaceae</taxon>
        <taxon>Crotonoideae</taxon>
        <taxon>Jatropheae</taxon>
        <taxon>Jatropha</taxon>
    </lineage>
</organism>